<sequence length="251" mass="29120">METNNRIWIIGGSSGIGLELVKILLNNNHYLIVSSRDTNNNEALQLLQEKFQNNLYLLDLDVSKDNFKNEIQEAWQVYRGLDIWFYNAGTYEVMDINNWNKEHFIKMNETNYLGVVKLMCEIIPYFKNQGFGKWIWNLSLSTYFGLPKGGGYSAPKSALLNLAQSIHPELDSIGVKLKVINHGFVKTRLTSKNNFEMPQLMSASYAAKKISEEIFDDKKFEISFPFKLKMFLKFLSILPYKISLFITRKMI</sequence>
<evidence type="ECO:0000256" key="1">
    <source>
        <dbReference type="ARBA" id="ARBA00006484"/>
    </source>
</evidence>
<dbReference type="InterPro" id="IPR002347">
    <property type="entry name" value="SDR_fam"/>
</dbReference>
<accession>A0A5R8XZQ0</accession>
<dbReference type="EMBL" id="VANU01000004">
    <property type="protein sequence ID" value="TLP37481.1"/>
    <property type="molecule type" value="Genomic_DNA"/>
</dbReference>
<organism evidence="3 4">
    <name type="scientific">Arcobacter arenosus</name>
    <dbReference type="NCBI Taxonomy" id="2576037"/>
    <lineage>
        <taxon>Bacteria</taxon>
        <taxon>Pseudomonadati</taxon>
        <taxon>Campylobacterota</taxon>
        <taxon>Epsilonproteobacteria</taxon>
        <taxon>Campylobacterales</taxon>
        <taxon>Arcobacteraceae</taxon>
        <taxon>Arcobacter</taxon>
    </lineage>
</organism>
<comment type="caution">
    <text evidence="3">The sequence shown here is derived from an EMBL/GenBank/DDBJ whole genome shotgun (WGS) entry which is preliminary data.</text>
</comment>
<dbReference type="OrthoDB" id="658698at2"/>
<dbReference type="PRINTS" id="PR00081">
    <property type="entry name" value="GDHRDH"/>
</dbReference>
<proteinExistence type="inferred from homology"/>
<dbReference type="GO" id="GO:0016491">
    <property type="term" value="F:oxidoreductase activity"/>
    <property type="evidence" value="ECO:0007669"/>
    <property type="project" value="UniProtKB-KW"/>
</dbReference>
<keyword evidence="4" id="KW-1185">Reference proteome</keyword>
<dbReference type="AlphaFoldDB" id="A0A5R8XZQ0"/>
<protein>
    <submittedName>
        <fullName evidence="3">SDR family NAD(P)-dependent oxidoreductase</fullName>
    </submittedName>
</protein>
<evidence type="ECO:0000313" key="4">
    <source>
        <dbReference type="Proteomes" id="UP000308901"/>
    </source>
</evidence>
<keyword evidence="2" id="KW-0560">Oxidoreductase</keyword>
<evidence type="ECO:0000313" key="3">
    <source>
        <dbReference type="EMBL" id="TLP37481.1"/>
    </source>
</evidence>
<dbReference type="InterPro" id="IPR051911">
    <property type="entry name" value="SDR_oxidoreductase"/>
</dbReference>
<dbReference type="PANTHER" id="PTHR43976">
    <property type="entry name" value="SHORT CHAIN DEHYDROGENASE"/>
    <property type="match status" value="1"/>
</dbReference>
<dbReference type="Proteomes" id="UP000308901">
    <property type="component" value="Unassembled WGS sequence"/>
</dbReference>
<reference evidence="3 4" key="1">
    <citation type="submission" date="2019-05" db="EMBL/GenBank/DDBJ databases">
        <title>Arcobacter sp. nov., isolated from sea sediment.</title>
        <authorList>
            <person name="Kim W."/>
        </authorList>
    </citation>
    <scope>NUCLEOTIDE SEQUENCE [LARGE SCALE GENOMIC DNA]</scope>
    <source>
        <strain evidence="3 4">CAU 1517</strain>
    </source>
</reference>
<dbReference type="InterPro" id="IPR036291">
    <property type="entry name" value="NAD(P)-bd_dom_sf"/>
</dbReference>
<dbReference type="Gene3D" id="3.40.50.720">
    <property type="entry name" value="NAD(P)-binding Rossmann-like Domain"/>
    <property type="match status" value="1"/>
</dbReference>
<dbReference type="Pfam" id="PF00106">
    <property type="entry name" value="adh_short"/>
    <property type="match status" value="1"/>
</dbReference>
<evidence type="ECO:0000256" key="2">
    <source>
        <dbReference type="ARBA" id="ARBA00023002"/>
    </source>
</evidence>
<name>A0A5R8XZQ0_9BACT</name>
<comment type="similarity">
    <text evidence="1">Belongs to the short-chain dehydrogenases/reductases (SDR) family.</text>
</comment>
<dbReference type="PANTHER" id="PTHR43976:SF16">
    <property type="entry name" value="SHORT-CHAIN DEHYDROGENASE_REDUCTASE FAMILY PROTEIN"/>
    <property type="match status" value="1"/>
</dbReference>
<dbReference type="SUPFAM" id="SSF51735">
    <property type="entry name" value="NAD(P)-binding Rossmann-fold domains"/>
    <property type="match status" value="1"/>
</dbReference>
<gene>
    <name evidence="3" type="ORF">FDK22_09130</name>
</gene>
<dbReference type="RefSeq" id="WP_138152626.1">
    <property type="nucleotide sequence ID" value="NZ_VANU01000004.1"/>
</dbReference>